<proteinExistence type="predicted"/>
<keyword evidence="1" id="KW-0560">Oxidoreductase</keyword>
<evidence type="ECO:0000256" key="1">
    <source>
        <dbReference type="ARBA" id="ARBA00023002"/>
    </source>
</evidence>
<dbReference type="EMBL" id="JAWWNJ010000005">
    <property type="protein sequence ID" value="KAK7055384.1"/>
    <property type="molecule type" value="Genomic_DNA"/>
</dbReference>
<dbReference type="Gene3D" id="3.40.50.720">
    <property type="entry name" value="NAD(P)-binding Rossmann-like Domain"/>
    <property type="match status" value="1"/>
</dbReference>
<dbReference type="SUPFAM" id="SSF51735">
    <property type="entry name" value="NAD(P)-binding Rossmann-fold domains"/>
    <property type="match status" value="1"/>
</dbReference>
<dbReference type="GO" id="GO:0016491">
    <property type="term" value="F:oxidoreductase activity"/>
    <property type="evidence" value="ECO:0007669"/>
    <property type="project" value="UniProtKB-KW"/>
</dbReference>
<evidence type="ECO:0000313" key="3">
    <source>
        <dbReference type="Proteomes" id="UP001362999"/>
    </source>
</evidence>
<dbReference type="PANTHER" id="PTHR47534">
    <property type="entry name" value="YALI0E05731P"/>
    <property type="match status" value="1"/>
</dbReference>
<name>A0AAW0DU30_9AGAR</name>
<dbReference type="AlphaFoldDB" id="A0AAW0DU30"/>
<reference evidence="2 3" key="1">
    <citation type="journal article" date="2024" name="J Genomics">
        <title>Draft genome sequencing and assembly of Favolaschia claudopus CIRM-BRFM 2984 isolated from oak limbs.</title>
        <authorList>
            <person name="Navarro D."/>
            <person name="Drula E."/>
            <person name="Chaduli D."/>
            <person name="Cazenave R."/>
            <person name="Ahrendt S."/>
            <person name="Wang J."/>
            <person name="Lipzen A."/>
            <person name="Daum C."/>
            <person name="Barry K."/>
            <person name="Grigoriev I.V."/>
            <person name="Favel A."/>
            <person name="Rosso M.N."/>
            <person name="Martin F."/>
        </authorList>
    </citation>
    <scope>NUCLEOTIDE SEQUENCE [LARGE SCALE GENOMIC DNA]</scope>
    <source>
        <strain evidence="2 3">CIRM-BRFM 2984</strain>
    </source>
</reference>
<dbReference type="PANTHER" id="PTHR47534:SF3">
    <property type="entry name" value="ALCOHOL DEHYDROGENASE-LIKE C-TERMINAL DOMAIN-CONTAINING PROTEIN"/>
    <property type="match status" value="1"/>
</dbReference>
<dbReference type="InterPro" id="IPR036291">
    <property type="entry name" value="NAD(P)-bd_dom_sf"/>
</dbReference>
<dbReference type="Pfam" id="PF00106">
    <property type="entry name" value="adh_short"/>
    <property type="match status" value="1"/>
</dbReference>
<protein>
    <submittedName>
        <fullName evidence="2">Uncharacterized protein</fullName>
    </submittedName>
</protein>
<accession>A0AAW0DU30</accession>
<sequence length="371" mass="39777">MPPLATVQASNAAFSPSYLPVAIFFGGTSGVGQAMAEALARQTKGHAHIIIIGRSKATAEKVLAGFPKPADQEGGEGGDGWKHEFVACDASSMRAVHAVCETLKTRLRRVNFLVMTAGGLAANSISRASETEEGINEHLVMRYFSRYLFTRELLPLLQAAHDLGQHAHIMTIQGAGFGVRIPTSDLGVHEAYKRRYRFLQGVMPNIAAIKGLVRGMAYNDGLVAHFAAQHPTLTFTHISPGQVLTATSAHVDMGWLWEPVSWFFGFVKRRTACTQDDRAQYMLYALFDPAPSSGGGLFLRGDTGDVVSQHVCSPEHETQFADTTTAGARKYGLLHGTPMKGYGGSDAAVRGLVVYTEEVLAGILGGGSSNL</sequence>
<organism evidence="2 3">
    <name type="scientific">Favolaschia claudopus</name>
    <dbReference type="NCBI Taxonomy" id="2862362"/>
    <lineage>
        <taxon>Eukaryota</taxon>
        <taxon>Fungi</taxon>
        <taxon>Dikarya</taxon>
        <taxon>Basidiomycota</taxon>
        <taxon>Agaricomycotina</taxon>
        <taxon>Agaricomycetes</taxon>
        <taxon>Agaricomycetidae</taxon>
        <taxon>Agaricales</taxon>
        <taxon>Marasmiineae</taxon>
        <taxon>Mycenaceae</taxon>
        <taxon>Favolaschia</taxon>
    </lineage>
</organism>
<gene>
    <name evidence="2" type="ORF">R3P38DRAFT_1354823</name>
</gene>
<keyword evidence="3" id="KW-1185">Reference proteome</keyword>
<dbReference type="Proteomes" id="UP001362999">
    <property type="component" value="Unassembled WGS sequence"/>
</dbReference>
<dbReference type="InterPro" id="IPR052228">
    <property type="entry name" value="Sec_Metab_Biosynth_Oxidored"/>
</dbReference>
<dbReference type="InterPro" id="IPR002347">
    <property type="entry name" value="SDR_fam"/>
</dbReference>
<evidence type="ECO:0000313" key="2">
    <source>
        <dbReference type="EMBL" id="KAK7055384.1"/>
    </source>
</evidence>
<comment type="caution">
    <text evidence="2">The sequence shown here is derived from an EMBL/GenBank/DDBJ whole genome shotgun (WGS) entry which is preliminary data.</text>
</comment>